<reference evidence="4" key="1">
    <citation type="submission" date="2020-12" db="EMBL/GenBank/DDBJ databases">
        <title>Desulfobium dissulfuricans gen. nov., sp. nov., a novel mesophilic, sulfate-reducing bacterium isolated from a deep-sea hydrothermal vent.</title>
        <authorList>
            <person name="Hashimoto Y."/>
            <person name="Tame A."/>
            <person name="Sawayama S."/>
            <person name="Miyazaki J."/>
            <person name="Takai K."/>
            <person name="Nakagawa S."/>
        </authorList>
    </citation>
    <scope>NUCLEOTIDE SEQUENCE</scope>
    <source>
        <strain evidence="4">GF1</strain>
    </source>
</reference>
<feature type="transmembrane region" description="Helical" evidence="2">
    <location>
        <begin position="130"/>
        <end position="154"/>
    </location>
</feature>
<feature type="chain" id="PRO_5036988040" description="Tetratricopeptide repeat protein" evidence="3">
    <location>
        <begin position="23"/>
        <end position="253"/>
    </location>
</feature>
<keyword evidence="2" id="KW-1133">Transmembrane helix</keyword>
<evidence type="ECO:0000256" key="3">
    <source>
        <dbReference type="SAM" id="SignalP"/>
    </source>
</evidence>
<dbReference type="Proteomes" id="UP001063350">
    <property type="component" value="Chromosome"/>
</dbReference>
<dbReference type="PROSITE" id="PS50005">
    <property type="entry name" value="TPR"/>
    <property type="match status" value="1"/>
</dbReference>
<feature type="signal peptide" evidence="3">
    <location>
        <begin position="1"/>
        <end position="22"/>
    </location>
</feature>
<keyword evidence="2" id="KW-0472">Membrane</keyword>
<evidence type="ECO:0000313" key="4">
    <source>
        <dbReference type="EMBL" id="BCO09406.1"/>
    </source>
</evidence>
<proteinExistence type="predicted"/>
<dbReference type="PROSITE" id="PS50293">
    <property type="entry name" value="TPR_REGION"/>
    <property type="match status" value="1"/>
</dbReference>
<evidence type="ECO:0008006" key="6">
    <source>
        <dbReference type="Google" id="ProtNLM"/>
    </source>
</evidence>
<dbReference type="AlphaFoldDB" id="A0A915U0V2"/>
<gene>
    <name evidence="4" type="ORF">GF1_17820</name>
</gene>
<feature type="repeat" description="TPR" evidence="1">
    <location>
        <begin position="61"/>
        <end position="94"/>
    </location>
</feature>
<keyword evidence="2" id="KW-0812">Transmembrane</keyword>
<evidence type="ECO:0000313" key="5">
    <source>
        <dbReference type="Proteomes" id="UP001063350"/>
    </source>
</evidence>
<dbReference type="Pfam" id="PF13432">
    <property type="entry name" value="TPR_16"/>
    <property type="match status" value="1"/>
</dbReference>
<protein>
    <recommendedName>
        <fullName evidence="6">Tetratricopeptide repeat protein</fullName>
    </recommendedName>
</protein>
<organism evidence="4 5">
    <name type="scientific">Desulfolithobacter dissulfuricans</name>
    <dbReference type="NCBI Taxonomy" id="2795293"/>
    <lineage>
        <taxon>Bacteria</taxon>
        <taxon>Pseudomonadati</taxon>
        <taxon>Thermodesulfobacteriota</taxon>
        <taxon>Desulfobulbia</taxon>
        <taxon>Desulfobulbales</taxon>
        <taxon>Desulfobulbaceae</taxon>
        <taxon>Desulfolithobacter</taxon>
    </lineage>
</organism>
<feature type="transmembrane region" description="Helical" evidence="2">
    <location>
        <begin position="161"/>
        <end position="181"/>
    </location>
</feature>
<evidence type="ECO:0000256" key="2">
    <source>
        <dbReference type="SAM" id="Phobius"/>
    </source>
</evidence>
<dbReference type="InterPro" id="IPR011990">
    <property type="entry name" value="TPR-like_helical_dom_sf"/>
</dbReference>
<dbReference type="KEGG" id="ddu:GF1_17820"/>
<sequence length="253" mass="27793">MKTKTILFALAILFFSVAASLAAPENTDALFQQANEAYSRGEYEQATSMYLQIVRENGVSASLLYNLGNSYGASGHSGRAIANYERSLRLDPDNQDARYNLTQVRKNNGLYLENRPLYERLAGILSPDQWALLAITGLSVCGLTVFITSLWPGLPRTFTRVLITCGLLLVVVGVPPALLAYRHWDNGVVIAPDVRLLISPFAGAASVGTLKEGRVVTPDKHHNNYIHVTDETGRSGWLDSSVITWLDQPPEMN</sequence>
<dbReference type="EMBL" id="AP024233">
    <property type="protein sequence ID" value="BCO09406.1"/>
    <property type="molecule type" value="Genomic_DNA"/>
</dbReference>
<dbReference type="InterPro" id="IPR019734">
    <property type="entry name" value="TPR_rpt"/>
</dbReference>
<dbReference type="RefSeq" id="WP_267926156.1">
    <property type="nucleotide sequence ID" value="NZ_AP024233.1"/>
</dbReference>
<keyword evidence="1" id="KW-0802">TPR repeat</keyword>
<accession>A0A915U0V2</accession>
<name>A0A915U0V2_9BACT</name>
<evidence type="ECO:0000256" key="1">
    <source>
        <dbReference type="PROSITE-ProRule" id="PRU00339"/>
    </source>
</evidence>
<keyword evidence="3" id="KW-0732">Signal</keyword>
<dbReference type="Gene3D" id="1.25.40.10">
    <property type="entry name" value="Tetratricopeptide repeat domain"/>
    <property type="match status" value="1"/>
</dbReference>
<dbReference type="SMART" id="SM00028">
    <property type="entry name" value="TPR"/>
    <property type="match status" value="2"/>
</dbReference>
<dbReference type="SUPFAM" id="SSF48452">
    <property type="entry name" value="TPR-like"/>
    <property type="match status" value="1"/>
</dbReference>
<keyword evidence="5" id="KW-1185">Reference proteome</keyword>